<proteinExistence type="predicted"/>
<evidence type="ECO:0000313" key="2">
    <source>
        <dbReference type="Proteomes" id="UP000790709"/>
    </source>
</evidence>
<keyword evidence="2" id="KW-1185">Reference proteome</keyword>
<sequence>MPKLGAGTPLALDKSPNIIMFGEVSSGKRSVVNLIAGEPITRTSASGCTSDMQRYDVHVAGRLLHLWDTVDLNQPSSEANNHLVTIEKTYKLIRSFEQTGGVSLLIYCMRGDKISAAAQSNYRLFYEILCGKQVPVIFIFTNPGDKPFATDWWEVHQGMFDGLGMHSVGHACVTTELPPAQDGTYGEKYEESREMMHSVLQAQYGYTERRQQEKRVLPDWWRSRSLGPIHLRTVGDLEMRLNKQCGFSKADAEYLARRIEALSKVDSGPSLTGPSNVYTRRPPGVESPPMSQTEPQANNFQIPNLFHDISHRGSSWTDSDSVLDVRL</sequence>
<dbReference type="Proteomes" id="UP000790709">
    <property type="component" value="Unassembled WGS sequence"/>
</dbReference>
<dbReference type="EMBL" id="MU266405">
    <property type="protein sequence ID" value="KAH7925307.1"/>
    <property type="molecule type" value="Genomic_DNA"/>
</dbReference>
<reference evidence="1" key="1">
    <citation type="journal article" date="2021" name="New Phytol.">
        <title>Evolutionary innovations through gain and loss of genes in the ectomycorrhizal Boletales.</title>
        <authorList>
            <person name="Wu G."/>
            <person name="Miyauchi S."/>
            <person name="Morin E."/>
            <person name="Kuo A."/>
            <person name="Drula E."/>
            <person name="Varga T."/>
            <person name="Kohler A."/>
            <person name="Feng B."/>
            <person name="Cao Y."/>
            <person name="Lipzen A."/>
            <person name="Daum C."/>
            <person name="Hundley H."/>
            <person name="Pangilinan J."/>
            <person name="Johnson J."/>
            <person name="Barry K."/>
            <person name="LaButti K."/>
            <person name="Ng V."/>
            <person name="Ahrendt S."/>
            <person name="Min B."/>
            <person name="Choi I.G."/>
            <person name="Park H."/>
            <person name="Plett J.M."/>
            <person name="Magnuson J."/>
            <person name="Spatafora J.W."/>
            <person name="Nagy L.G."/>
            <person name="Henrissat B."/>
            <person name="Grigoriev I.V."/>
            <person name="Yang Z.L."/>
            <person name="Xu J."/>
            <person name="Martin F.M."/>
        </authorList>
    </citation>
    <scope>NUCLEOTIDE SEQUENCE</scope>
    <source>
        <strain evidence="1">KUC20120723A-06</strain>
    </source>
</reference>
<organism evidence="1 2">
    <name type="scientific">Leucogyrophana mollusca</name>
    <dbReference type="NCBI Taxonomy" id="85980"/>
    <lineage>
        <taxon>Eukaryota</taxon>
        <taxon>Fungi</taxon>
        <taxon>Dikarya</taxon>
        <taxon>Basidiomycota</taxon>
        <taxon>Agaricomycotina</taxon>
        <taxon>Agaricomycetes</taxon>
        <taxon>Agaricomycetidae</taxon>
        <taxon>Boletales</taxon>
        <taxon>Boletales incertae sedis</taxon>
        <taxon>Leucogyrophana</taxon>
    </lineage>
</organism>
<gene>
    <name evidence="1" type="ORF">BV22DRAFT_1129143</name>
</gene>
<name>A0ACB8BKF1_9AGAM</name>
<protein>
    <submittedName>
        <fullName evidence="1">Uncharacterized protein</fullName>
    </submittedName>
</protein>
<accession>A0ACB8BKF1</accession>
<comment type="caution">
    <text evidence="1">The sequence shown here is derived from an EMBL/GenBank/DDBJ whole genome shotgun (WGS) entry which is preliminary data.</text>
</comment>
<evidence type="ECO:0000313" key="1">
    <source>
        <dbReference type="EMBL" id="KAH7925307.1"/>
    </source>
</evidence>